<dbReference type="InterPro" id="IPR036322">
    <property type="entry name" value="WD40_repeat_dom_sf"/>
</dbReference>
<evidence type="ECO:0000256" key="2">
    <source>
        <dbReference type="ARBA" id="ARBA00022737"/>
    </source>
</evidence>
<evidence type="ECO:0000313" key="5">
    <source>
        <dbReference type="Proteomes" id="UP000195521"/>
    </source>
</evidence>
<dbReference type="Pfam" id="PF00400">
    <property type="entry name" value="WD40"/>
    <property type="match status" value="1"/>
</dbReference>
<evidence type="ECO:0000313" key="4">
    <source>
        <dbReference type="EMBL" id="GAW82105.1"/>
    </source>
</evidence>
<dbReference type="InterPro" id="IPR001680">
    <property type="entry name" value="WD40_rpt"/>
</dbReference>
<dbReference type="SMART" id="SM00320">
    <property type="entry name" value="WD40"/>
    <property type="match status" value="4"/>
</dbReference>
<keyword evidence="1 3" id="KW-0853">WD repeat</keyword>
<dbReference type="Proteomes" id="UP000195521">
    <property type="component" value="Unassembled WGS sequence"/>
</dbReference>
<evidence type="ECO:0000256" key="3">
    <source>
        <dbReference type="PROSITE-ProRule" id="PRU00221"/>
    </source>
</evidence>
<keyword evidence="2" id="KW-0677">Repeat</keyword>
<comment type="caution">
    <text evidence="4">The sequence shown here is derived from an EMBL/GenBank/DDBJ whole genome shotgun (WGS) entry which is preliminary data.</text>
</comment>
<dbReference type="OrthoDB" id="10248252at2759"/>
<dbReference type="PROSITE" id="PS50082">
    <property type="entry name" value="WD_REPEATS_2"/>
    <property type="match status" value="1"/>
</dbReference>
<reference evidence="5" key="1">
    <citation type="submission" date="2017-04" db="EMBL/GenBank/DDBJ databases">
        <title>Plasmodium gonderi genome.</title>
        <authorList>
            <person name="Arisue N."/>
            <person name="Honma H."/>
            <person name="Kawai S."/>
            <person name="Tougan T."/>
            <person name="Tanabe K."/>
            <person name="Horii T."/>
        </authorList>
    </citation>
    <scope>NUCLEOTIDE SEQUENCE [LARGE SCALE GENOMIC DNA]</scope>
    <source>
        <strain evidence="5">ATCC 30045</strain>
    </source>
</reference>
<gene>
    <name evidence="4" type="ORF">PGO_120970</name>
</gene>
<dbReference type="SUPFAM" id="SSF50978">
    <property type="entry name" value="WD40 repeat-like"/>
    <property type="match status" value="1"/>
</dbReference>
<dbReference type="RefSeq" id="XP_028544694.1">
    <property type="nucleotide sequence ID" value="XM_028688893.1"/>
</dbReference>
<evidence type="ECO:0000256" key="1">
    <source>
        <dbReference type="ARBA" id="ARBA00022574"/>
    </source>
</evidence>
<dbReference type="GeneID" id="39748837"/>
<dbReference type="OMA" id="CLWKYNY"/>
<sequence length="363" mass="41024">MNAQNKPQIIEHINHPLDNTVYDVKWVHGKSNLVAVGEMLNKKGYINIYNLDKGKFTCISNNETGTGIKTISPFFSYSGTYSIACGTFDGNILLYDINHMSNPYYSIKKHTKLINKIESKSYKNNNLIFSASRDGSVKIFDIRTNNEVVSLEPPKNSPYIPDCWCVGIGNNYIDVNPTCQIEEENLSLCAGYDNGDIKFFDLKMMLIEHEVNVNNGVCAISYDRKDTRKNKLICATLEGNIYVFNMDIYSEDSGYAYSKDQVVSGTCWGTPFLPQNRDIFASLGGDGNLALYKYVNPEKNYIFDETKGCKRGVVGELEKLNFLKVSTQPIISFDWNNNKLGLCVFASLDQTIRVYIITKLNLF</sequence>
<dbReference type="EMBL" id="BDQF01000013">
    <property type="protein sequence ID" value="GAW82105.1"/>
    <property type="molecule type" value="Genomic_DNA"/>
</dbReference>
<dbReference type="AlphaFoldDB" id="A0A1Y1JKX8"/>
<dbReference type="InterPro" id="IPR015943">
    <property type="entry name" value="WD40/YVTN_repeat-like_dom_sf"/>
</dbReference>
<dbReference type="PANTHER" id="PTHR10971">
    <property type="entry name" value="MRNA EXPORT FACTOR AND BUB3"/>
    <property type="match status" value="1"/>
</dbReference>
<accession>A0A1Y1JKX8</accession>
<feature type="repeat" description="WD" evidence="3">
    <location>
        <begin position="107"/>
        <end position="150"/>
    </location>
</feature>
<name>A0A1Y1JKX8_PLAGO</name>
<keyword evidence="5" id="KW-1185">Reference proteome</keyword>
<organism evidence="4 5">
    <name type="scientific">Plasmodium gonderi</name>
    <dbReference type="NCBI Taxonomy" id="77519"/>
    <lineage>
        <taxon>Eukaryota</taxon>
        <taxon>Sar</taxon>
        <taxon>Alveolata</taxon>
        <taxon>Apicomplexa</taxon>
        <taxon>Aconoidasida</taxon>
        <taxon>Haemosporida</taxon>
        <taxon>Plasmodiidae</taxon>
        <taxon>Plasmodium</taxon>
        <taxon>Plasmodium (Plasmodium)</taxon>
    </lineage>
</organism>
<dbReference type="Gene3D" id="2.130.10.10">
    <property type="entry name" value="YVTN repeat-like/Quinoprotein amine dehydrogenase"/>
    <property type="match status" value="1"/>
</dbReference>
<protein>
    <submittedName>
        <fullName evidence="4">G-beta repeat protein</fullName>
    </submittedName>
</protein>
<proteinExistence type="predicted"/>